<feature type="non-terminal residue" evidence="2">
    <location>
        <position position="113"/>
    </location>
</feature>
<comment type="caution">
    <text evidence="2">The sequence shown here is derived from an EMBL/GenBank/DDBJ whole genome shotgun (WGS) entry which is preliminary data.</text>
</comment>
<proteinExistence type="predicted"/>
<evidence type="ECO:0000313" key="2">
    <source>
        <dbReference type="EMBL" id="KAK5020786.1"/>
    </source>
</evidence>
<accession>A0ABR0ITM0</accession>
<reference evidence="2 3" key="1">
    <citation type="submission" date="2023-08" db="EMBL/GenBank/DDBJ databases">
        <title>Black Yeasts Isolated from many extreme environments.</title>
        <authorList>
            <person name="Coleine C."/>
            <person name="Stajich J.E."/>
            <person name="Selbmann L."/>
        </authorList>
    </citation>
    <scope>NUCLEOTIDE SEQUENCE [LARGE SCALE GENOMIC DNA]</scope>
    <source>
        <strain evidence="2 3">CCFEE 536</strain>
    </source>
</reference>
<feature type="region of interest" description="Disordered" evidence="1">
    <location>
        <begin position="1"/>
        <end position="38"/>
    </location>
</feature>
<gene>
    <name evidence="2" type="ORF">LTR16_012534</name>
</gene>
<name>A0ABR0ITM0_9PEZI</name>
<keyword evidence="3" id="KW-1185">Reference proteome</keyword>
<organism evidence="2 3">
    <name type="scientific">Cryomyces antarcticus</name>
    <dbReference type="NCBI Taxonomy" id="329879"/>
    <lineage>
        <taxon>Eukaryota</taxon>
        <taxon>Fungi</taxon>
        <taxon>Dikarya</taxon>
        <taxon>Ascomycota</taxon>
        <taxon>Pezizomycotina</taxon>
        <taxon>Dothideomycetes</taxon>
        <taxon>Dothideomycetes incertae sedis</taxon>
        <taxon>Cryomyces</taxon>
    </lineage>
</organism>
<dbReference type="Proteomes" id="UP001357485">
    <property type="component" value="Unassembled WGS sequence"/>
</dbReference>
<sequence>MPSTSYKTVGELVASAENDPLDAPQTTDTDSLRAARRHRRESAISEITSLLGSNDAAHQTADEESKKRVSGVWGALHGRTAWQQIRTPWFVLSTLFTVVQMTRINYFVATIRP</sequence>
<dbReference type="EMBL" id="JAVRRA010029243">
    <property type="protein sequence ID" value="KAK5020786.1"/>
    <property type="molecule type" value="Genomic_DNA"/>
</dbReference>
<protein>
    <submittedName>
        <fullName evidence="2">Uncharacterized protein</fullName>
    </submittedName>
</protein>
<evidence type="ECO:0000313" key="3">
    <source>
        <dbReference type="Proteomes" id="UP001357485"/>
    </source>
</evidence>
<evidence type="ECO:0000256" key="1">
    <source>
        <dbReference type="SAM" id="MobiDB-lite"/>
    </source>
</evidence>